<gene>
    <name evidence="7" type="ORF">SSS_3673</name>
</gene>
<evidence type="ECO:0000259" key="6">
    <source>
        <dbReference type="PROSITE" id="PS51292"/>
    </source>
</evidence>
<proteinExistence type="predicted"/>
<evidence type="ECO:0000313" key="7">
    <source>
        <dbReference type="EMBL" id="KAF7491948.1"/>
    </source>
</evidence>
<dbReference type="Pfam" id="PF12906">
    <property type="entry name" value="RINGv"/>
    <property type="match status" value="1"/>
</dbReference>
<keyword evidence="5" id="KW-0472">Membrane</keyword>
<dbReference type="GO" id="GO:0008270">
    <property type="term" value="F:zinc ion binding"/>
    <property type="evidence" value="ECO:0007669"/>
    <property type="project" value="UniProtKB-KW"/>
</dbReference>
<keyword evidence="5" id="KW-1133">Transmembrane helix</keyword>
<feature type="transmembrane region" description="Helical" evidence="5">
    <location>
        <begin position="128"/>
        <end position="145"/>
    </location>
</feature>
<reference evidence="8" key="3">
    <citation type="submission" date="2022-06" db="UniProtKB">
        <authorList>
            <consortium name="EnsemblMetazoa"/>
        </authorList>
    </citation>
    <scope>IDENTIFICATION</scope>
</reference>
<dbReference type="SMART" id="SM00744">
    <property type="entry name" value="RINGv"/>
    <property type="match status" value="1"/>
</dbReference>
<dbReference type="PROSITE" id="PS51292">
    <property type="entry name" value="ZF_RING_CH"/>
    <property type="match status" value="1"/>
</dbReference>
<keyword evidence="9" id="KW-1185">Reference proteome</keyword>
<dbReference type="Gene3D" id="3.30.40.10">
    <property type="entry name" value="Zinc/RING finger domain, C3HC4 (zinc finger)"/>
    <property type="match status" value="1"/>
</dbReference>
<evidence type="ECO:0000256" key="3">
    <source>
        <dbReference type="ARBA" id="ARBA00022833"/>
    </source>
</evidence>
<accession>A0A834RE94</accession>
<reference evidence="7" key="2">
    <citation type="submission" date="2020-01" db="EMBL/GenBank/DDBJ databases">
        <authorList>
            <person name="Korhonen P.K.K."/>
            <person name="Guangxu M.G."/>
            <person name="Wang T.W."/>
            <person name="Stroehlein A.J.S."/>
            <person name="Young N.D."/>
            <person name="Ang C.-S.A."/>
            <person name="Fernando D.W.F."/>
            <person name="Lu H.L."/>
            <person name="Taylor S.T."/>
            <person name="Ehtesham M.E.M."/>
            <person name="Najaraj S.H.N."/>
            <person name="Harsha G.H.G."/>
            <person name="Madugundu A.M."/>
            <person name="Renuse S.R."/>
            <person name="Holt D.H."/>
            <person name="Pandey A.P."/>
            <person name="Papenfuss A.P."/>
            <person name="Gasser R.B.G."/>
            <person name="Fischer K.F."/>
        </authorList>
    </citation>
    <scope>NUCLEOTIDE SEQUENCE</scope>
    <source>
        <strain evidence="7">SSS_KF_BRIS2020</strain>
    </source>
</reference>
<dbReference type="CDD" id="cd16495">
    <property type="entry name" value="RING_CH-C4HC3_MARCH"/>
    <property type="match status" value="1"/>
</dbReference>
<reference evidence="9" key="1">
    <citation type="journal article" date="2020" name="PLoS Negl. Trop. Dis.">
        <title>High-quality nuclear genome for Sarcoptes scabiei-A critical resource for a neglected parasite.</title>
        <authorList>
            <person name="Korhonen P.K."/>
            <person name="Gasser R.B."/>
            <person name="Ma G."/>
            <person name="Wang T."/>
            <person name="Stroehlein A.J."/>
            <person name="Young N.D."/>
            <person name="Ang C.S."/>
            <person name="Fernando D.D."/>
            <person name="Lu H.C."/>
            <person name="Taylor S."/>
            <person name="Reynolds S.L."/>
            <person name="Mofiz E."/>
            <person name="Najaraj S.H."/>
            <person name="Gowda H."/>
            <person name="Madugundu A."/>
            <person name="Renuse S."/>
            <person name="Holt D."/>
            <person name="Pandey A."/>
            <person name="Papenfuss A.T."/>
            <person name="Fischer K."/>
        </authorList>
    </citation>
    <scope>NUCLEOTIDE SEQUENCE [LARGE SCALE GENOMIC DNA]</scope>
</reference>
<dbReference type="PANTHER" id="PTHR20893:SF2">
    <property type="entry name" value="LD08641P"/>
    <property type="match status" value="1"/>
</dbReference>
<dbReference type="PANTHER" id="PTHR20893">
    <property type="entry name" value="LD08641P"/>
    <property type="match status" value="1"/>
</dbReference>
<evidence type="ECO:0000256" key="1">
    <source>
        <dbReference type="ARBA" id="ARBA00022723"/>
    </source>
</evidence>
<organism evidence="7">
    <name type="scientific">Sarcoptes scabiei</name>
    <name type="common">Itch mite</name>
    <name type="synonym">Acarus scabiei</name>
    <dbReference type="NCBI Taxonomy" id="52283"/>
    <lineage>
        <taxon>Eukaryota</taxon>
        <taxon>Metazoa</taxon>
        <taxon>Ecdysozoa</taxon>
        <taxon>Arthropoda</taxon>
        <taxon>Chelicerata</taxon>
        <taxon>Arachnida</taxon>
        <taxon>Acari</taxon>
        <taxon>Acariformes</taxon>
        <taxon>Sarcoptiformes</taxon>
        <taxon>Astigmata</taxon>
        <taxon>Psoroptidia</taxon>
        <taxon>Sarcoptoidea</taxon>
        <taxon>Sarcoptidae</taxon>
        <taxon>Sarcoptinae</taxon>
        <taxon>Sarcoptes</taxon>
    </lineage>
</organism>
<keyword evidence="5" id="KW-0812">Transmembrane</keyword>
<dbReference type="Proteomes" id="UP000070412">
    <property type="component" value="Unassembled WGS sequence"/>
</dbReference>
<evidence type="ECO:0000313" key="9">
    <source>
        <dbReference type="Proteomes" id="UP000070412"/>
    </source>
</evidence>
<dbReference type="OrthoDB" id="2154780at2759"/>
<feature type="region of interest" description="Disordered" evidence="4">
    <location>
        <begin position="560"/>
        <end position="585"/>
    </location>
</feature>
<feature type="transmembrane region" description="Helical" evidence="5">
    <location>
        <begin position="507"/>
        <end position="532"/>
    </location>
</feature>
<evidence type="ECO:0000256" key="2">
    <source>
        <dbReference type="ARBA" id="ARBA00022771"/>
    </source>
</evidence>
<dbReference type="InterPro" id="IPR013083">
    <property type="entry name" value="Znf_RING/FYVE/PHD"/>
</dbReference>
<name>A0A834RE94_SARSC</name>
<feature type="transmembrane region" description="Helical" evidence="5">
    <location>
        <begin position="322"/>
        <end position="343"/>
    </location>
</feature>
<keyword evidence="3" id="KW-0862">Zinc</keyword>
<feature type="transmembrane region" description="Helical" evidence="5">
    <location>
        <begin position="285"/>
        <end position="307"/>
    </location>
</feature>
<feature type="transmembrane region" description="Helical" evidence="5">
    <location>
        <begin position="197"/>
        <end position="218"/>
    </location>
</feature>
<dbReference type="SUPFAM" id="SSF57850">
    <property type="entry name" value="RING/U-box"/>
    <property type="match status" value="1"/>
</dbReference>
<protein>
    <recommendedName>
        <fullName evidence="6">RING-CH-type domain-containing protein</fullName>
    </recommendedName>
</protein>
<dbReference type="InterPro" id="IPR011016">
    <property type="entry name" value="Znf_RING-CH"/>
</dbReference>
<dbReference type="AlphaFoldDB" id="A0A834RE94"/>
<feature type="transmembrane region" description="Helical" evidence="5">
    <location>
        <begin position="165"/>
        <end position="185"/>
    </location>
</feature>
<evidence type="ECO:0000256" key="5">
    <source>
        <dbReference type="SAM" id="Phobius"/>
    </source>
</evidence>
<feature type="transmembrane region" description="Helical" evidence="5">
    <location>
        <begin position="88"/>
        <end position="107"/>
    </location>
</feature>
<dbReference type="EnsemblMetazoa" id="SSS_3673s_mrna">
    <property type="protein sequence ID" value="KAF7491948.1"/>
    <property type="gene ID" value="SSS_3673"/>
</dbReference>
<feature type="domain" description="RING-CH-type" evidence="6">
    <location>
        <begin position="390"/>
        <end position="459"/>
    </location>
</feature>
<evidence type="ECO:0000313" key="8">
    <source>
        <dbReference type="EnsemblMetazoa" id="KAF7491948.1"/>
    </source>
</evidence>
<keyword evidence="2" id="KW-0863">Zinc-finger</keyword>
<evidence type="ECO:0000256" key="4">
    <source>
        <dbReference type="SAM" id="MobiDB-lite"/>
    </source>
</evidence>
<feature type="transmembrane region" description="Helical" evidence="5">
    <location>
        <begin position="238"/>
        <end position="259"/>
    </location>
</feature>
<dbReference type="EMBL" id="WVUK01000058">
    <property type="protein sequence ID" value="KAF7491948.1"/>
    <property type="molecule type" value="Genomic_DNA"/>
</dbReference>
<keyword evidence="1" id="KW-0479">Metal-binding</keyword>
<dbReference type="Gene3D" id="2.60.120.260">
    <property type="entry name" value="Galactose-binding domain-like"/>
    <property type="match status" value="1"/>
</dbReference>
<sequence>MPLTTKNFDLYPQSLHSLNKYSIHYSPKIHQNFFTPRSAVITFRSDNSCHLNCSGHGDCHNGTCFCEVEFSGGICNHPNFKYFISFSTVYYMICAVSFIQLMLCINSEIARQKPRAITQAFRINIQKSLYFFICVATAIRGFYFSSPSNGQLAWTESLVSAYYPILMSGSSLLVCFWAEVFHLDTNLEKSRFLSKSFLGFVFFNFITYSFYLAELILLSFPNTLEFEKEYFQNIFNSIYAFLMLVVVIFFLAYGIEVYFKVRGAFALEAPYLVDISQLQQSRLGLISQAVLLLITILFMLSDVFGFLWKNKVPVLSRNYHQVMFRVVEFGVALWFPCVLWNCIQPEKLWILNPRRILKHRQSKQDESHDRSKNKTINESEYLFREHIDLYKLNTLPECWICYETVVSKPEAGPMIQPCACRGDVSAVHHSCLLRWLMESCSTSDRPVFCKVCRCTYKVEQSNDGVWLPAGLTIAHWLKTVVILTIMFLILAGSVTIVQYFHHMYVKMVSVGTAILIEYICLRFLGFNIISAYHRAKISAIKIIGKKINFNNVSDVGPKNERNKKFTSVSDRNNQCNAESNSEQTI</sequence>
<feature type="compositionally biased region" description="Polar residues" evidence="4">
    <location>
        <begin position="565"/>
        <end position="585"/>
    </location>
</feature>
<feature type="transmembrane region" description="Helical" evidence="5">
    <location>
        <begin position="480"/>
        <end position="501"/>
    </location>
</feature>